<evidence type="ECO:0000256" key="1">
    <source>
        <dbReference type="ARBA" id="ARBA00004651"/>
    </source>
</evidence>
<dbReference type="OrthoDB" id="2360475at2"/>
<comment type="subcellular location">
    <subcellularLocation>
        <location evidence="1">Cell membrane</location>
        <topology evidence="1">Multi-pass membrane protein</topology>
    </subcellularLocation>
</comment>
<feature type="transmembrane region" description="Helical" evidence="7">
    <location>
        <begin position="181"/>
        <end position="199"/>
    </location>
</feature>
<dbReference type="PROSITE" id="PS51257">
    <property type="entry name" value="PROKAR_LIPOPROTEIN"/>
    <property type="match status" value="1"/>
</dbReference>
<comment type="similarity">
    <text evidence="2">Belongs to the CpsC/CapA family.</text>
</comment>
<keyword evidence="3" id="KW-1003">Cell membrane</keyword>
<name>A0A6B8RNF1_9BACL</name>
<evidence type="ECO:0000313" key="10">
    <source>
        <dbReference type="Proteomes" id="UP000426246"/>
    </source>
</evidence>
<evidence type="ECO:0000256" key="3">
    <source>
        <dbReference type="ARBA" id="ARBA00022475"/>
    </source>
</evidence>
<sequence>MEKPILNKTMIDYLQFIRNKLWLVIVFVLISCISTFCAYKALVTPMYTASSELVINSITKSDEGQIYSDVTMNLNLVETYKEILKSDNIMNAMVAAHPEFKMSASDLKQKLKVSSTDKTQVIKLVVEDSSYAKAANEVNAVVEQFNELIPTLMELDNVKVLNQADASLHPGAINASVKMNVVISFFVSLMIALGTLLFLENINQTLRTEKEVEYYIGLPVITSIATIKKQDLEFNKNKLSKVGDQTHVTVK</sequence>
<dbReference type="RefSeq" id="WP_155702334.1">
    <property type="nucleotide sequence ID" value="NZ_CP034235.1"/>
</dbReference>
<dbReference type="Proteomes" id="UP000426246">
    <property type="component" value="Chromosome"/>
</dbReference>
<evidence type="ECO:0000259" key="8">
    <source>
        <dbReference type="Pfam" id="PF02706"/>
    </source>
</evidence>
<dbReference type="GO" id="GO:0005886">
    <property type="term" value="C:plasma membrane"/>
    <property type="evidence" value="ECO:0007669"/>
    <property type="project" value="UniProtKB-SubCell"/>
</dbReference>
<gene>
    <name evidence="9" type="ORF">EHS13_21260</name>
</gene>
<evidence type="ECO:0000256" key="6">
    <source>
        <dbReference type="ARBA" id="ARBA00023136"/>
    </source>
</evidence>
<dbReference type="PANTHER" id="PTHR32309:SF13">
    <property type="entry name" value="FERRIC ENTEROBACTIN TRANSPORT PROTEIN FEPE"/>
    <property type="match status" value="1"/>
</dbReference>
<dbReference type="GO" id="GO:0004713">
    <property type="term" value="F:protein tyrosine kinase activity"/>
    <property type="evidence" value="ECO:0007669"/>
    <property type="project" value="TreeGrafter"/>
</dbReference>
<feature type="transmembrane region" description="Helical" evidence="7">
    <location>
        <begin position="21"/>
        <end position="42"/>
    </location>
</feature>
<dbReference type="PANTHER" id="PTHR32309">
    <property type="entry name" value="TYROSINE-PROTEIN KINASE"/>
    <property type="match status" value="1"/>
</dbReference>
<evidence type="ECO:0000256" key="7">
    <source>
        <dbReference type="SAM" id="Phobius"/>
    </source>
</evidence>
<protein>
    <submittedName>
        <fullName evidence="9">Capsular biosynthesis protein</fullName>
    </submittedName>
</protein>
<reference evidence="10" key="1">
    <citation type="submission" date="2018-11" db="EMBL/GenBank/DDBJ databases">
        <title>Complete genome sequence of Paenibacillus sp. ML311-T8.</title>
        <authorList>
            <person name="Nam Y.-D."/>
            <person name="Kang J."/>
            <person name="Chung W.-H."/>
            <person name="Park Y.S."/>
        </authorList>
    </citation>
    <scope>NUCLEOTIDE SEQUENCE [LARGE SCALE GENOMIC DNA]</scope>
    <source>
        <strain evidence="10">ML311-T8</strain>
    </source>
</reference>
<evidence type="ECO:0000313" key="9">
    <source>
        <dbReference type="EMBL" id="QGQ97232.1"/>
    </source>
</evidence>
<evidence type="ECO:0000256" key="2">
    <source>
        <dbReference type="ARBA" id="ARBA00006683"/>
    </source>
</evidence>
<dbReference type="InterPro" id="IPR050445">
    <property type="entry name" value="Bact_polysacc_biosynth/exp"/>
</dbReference>
<accession>A0A6B8RNF1</accession>
<keyword evidence="10" id="KW-1185">Reference proteome</keyword>
<dbReference type="KEGG" id="ppsc:EHS13_21260"/>
<evidence type="ECO:0000256" key="4">
    <source>
        <dbReference type="ARBA" id="ARBA00022692"/>
    </source>
</evidence>
<evidence type="ECO:0000256" key="5">
    <source>
        <dbReference type="ARBA" id="ARBA00022989"/>
    </source>
</evidence>
<keyword evidence="4 7" id="KW-0812">Transmembrane</keyword>
<feature type="domain" description="Polysaccharide chain length determinant N-terminal" evidence="8">
    <location>
        <begin position="15"/>
        <end position="95"/>
    </location>
</feature>
<keyword evidence="5 7" id="KW-1133">Transmembrane helix</keyword>
<proteinExistence type="inferred from homology"/>
<dbReference type="InterPro" id="IPR003856">
    <property type="entry name" value="LPS_length_determ_N"/>
</dbReference>
<keyword evidence="6 7" id="KW-0472">Membrane</keyword>
<dbReference type="Pfam" id="PF02706">
    <property type="entry name" value="Wzz"/>
    <property type="match status" value="1"/>
</dbReference>
<organism evidence="9 10">
    <name type="scientific">Paenibacillus psychroresistens</name>
    <dbReference type="NCBI Taxonomy" id="1778678"/>
    <lineage>
        <taxon>Bacteria</taxon>
        <taxon>Bacillati</taxon>
        <taxon>Bacillota</taxon>
        <taxon>Bacilli</taxon>
        <taxon>Bacillales</taxon>
        <taxon>Paenibacillaceae</taxon>
        <taxon>Paenibacillus</taxon>
    </lineage>
</organism>
<dbReference type="AlphaFoldDB" id="A0A6B8RNF1"/>
<dbReference type="EMBL" id="CP034235">
    <property type="protein sequence ID" value="QGQ97232.1"/>
    <property type="molecule type" value="Genomic_DNA"/>
</dbReference>